<organism evidence="3 4">
    <name type="scientific">Paenibacillus sacheonensis</name>
    <dbReference type="NCBI Taxonomy" id="742054"/>
    <lineage>
        <taxon>Bacteria</taxon>
        <taxon>Bacillati</taxon>
        <taxon>Bacillota</taxon>
        <taxon>Bacilli</taxon>
        <taxon>Bacillales</taxon>
        <taxon>Paenibacillaceae</taxon>
        <taxon>Paenibacillus</taxon>
    </lineage>
</organism>
<dbReference type="Pfam" id="PF08327">
    <property type="entry name" value="AHSA1"/>
    <property type="match status" value="1"/>
</dbReference>
<sequence length="171" mass="19872">MSKHAMVSRVEDERVLVLERVFEAPRDLVFKMFKEAEHLKHWWGPKGWELPVCHVDFRPGGVWHYCMKCVDQNQGDFYGMESWGKAIYSDIVEPEKIVYTDYFSDAEGNANDTLPSTEVTLTFIELDGRTKLVNRAIYASAENLKTVMDMGMLEGITDTWDRLEDRLNELK</sequence>
<evidence type="ECO:0000259" key="2">
    <source>
        <dbReference type="Pfam" id="PF08327"/>
    </source>
</evidence>
<accession>A0A7X4YT92</accession>
<comment type="similarity">
    <text evidence="1">Belongs to the AHA1 family.</text>
</comment>
<protein>
    <submittedName>
        <fullName evidence="3">SRPBCC domain-containing protein</fullName>
    </submittedName>
</protein>
<dbReference type="SUPFAM" id="SSF55961">
    <property type="entry name" value="Bet v1-like"/>
    <property type="match status" value="1"/>
</dbReference>
<reference evidence="3 4" key="1">
    <citation type="submission" date="2020-01" db="EMBL/GenBank/DDBJ databases">
        <title>Paenibacillus soybeanensis sp. nov. isolated from the nodules of soybean (Glycine max(L.) Merr).</title>
        <authorList>
            <person name="Wang H."/>
        </authorList>
    </citation>
    <scope>NUCLEOTIDE SEQUENCE [LARGE SCALE GENOMIC DNA]</scope>
    <source>
        <strain evidence="3 4">DSM 23054</strain>
    </source>
</reference>
<proteinExistence type="inferred from homology"/>
<gene>
    <name evidence="3" type="ORF">GT003_24430</name>
</gene>
<dbReference type="RefSeq" id="WP_161702845.1">
    <property type="nucleotide sequence ID" value="NZ_JAAAMU010000016.1"/>
</dbReference>
<comment type="caution">
    <text evidence="3">The sequence shown here is derived from an EMBL/GenBank/DDBJ whole genome shotgun (WGS) entry which is preliminary data.</text>
</comment>
<dbReference type="OrthoDB" id="118413at2"/>
<evidence type="ECO:0000313" key="4">
    <source>
        <dbReference type="Proteomes" id="UP000558113"/>
    </source>
</evidence>
<dbReference type="Gene3D" id="3.30.530.20">
    <property type="match status" value="1"/>
</dbReference>
<dbReference type="EMBL" id="JAAAMU010000016">
    <property type="protein sequence ID" value="NBC72157.1"/>
    <property type="molecule type" value="Genomic_DNA"/>
</dbReference>
<dbReference type="AlphaFoldDB" id="A0A7X4YT92"/>
<dbReference type="Proteomes" id="UP000558113">
    <property type="component" value="Unassembled WGS sequence"/>
</dbReference>
<dbReference type="InterPro" id="IPR023393">
    <property type="entry name" value="START-like_dom_sf"/>
</dbReference>
<dbReference type="InterPro" id="IPR013538">
    <property type="entry name" value="ASHA1/2-like_C"/>
</dbReference>
<keyword evidence="4" id="KW-1185">Reference proteome</keyword>
<evidence type="ECO:0000256" key="1">
    <source>
        <dbReference type="ARBA" id="ARBA00006817"/>
    </source>
</evidence>
<feature type="domain" description="Activator of Hsp90 ATPase homologue 1/2-like C-terminal" evidence="2">
    <location>
        <begin position="24"/>
        <end position="167"/>
    </location>
</feature>
<name>A0A7X4YT92_9BACL</name>
<evidence type="ECO:0000313" key="3">
    <source>
        <dbReference type="EMBL" id="NBC72157.1"/>
    </source>
</evidence>